<reference evidence="7" key="1">
    <citation type="submission" date="2017-08" db="EMBL/GenBank/DDBJ databases">
        <authorList>
            <person name="Polle J.E."/>
            <person name="Barry K."/>
            <person name="Cushman J."/>
            <person name="Schmutz J."/>
            <person name="Tran D."/>
            <person name="Hathwaick L.T."/>
            <person name="Yim W.C."/>
            <person name="Jenkins J."/>
            <person name="Mckie-Krisberg Z.M."/>
            <person name="Prochnik S."/>
            <person name="Lindquist E."/>
            <person name="Dockter R.B."/>
            <person name="Adam C."/>
            <person name="Molina H."/>
            <person name="Bunkerborg J."/>
            <person name="Jin E."/>
            <person name="Buchheim M."/>
            <person name="Magnuson J."/>
        </authorList>
    </citation>
    <scope>NUCLEOTIDE SEQUENCE</scope>
    <source>
        <strain evidence="7">CCAP 19/18</strain>
    </source>
</reference>
<dbReference type="PANTHER" id="PTHR24353">
    <property type="entry name" value="CYCLIC NUCLEOTIDE-DEPENDENT PROTEIN KINASE"/>
    <property type="match status" value="1"/>
</dbReference>
<evidence type="ECO:0000259" key="6">
    <source>
        <dbReference type="PROSITE" id="PS50011"/>
    </source>
</evidence>
<evidence type="ECO:0000256" key="4">
    <source>
        <dbReference type="ARBA" id="ARBA00022777"/>
    </source>
</evidence>
<keyword evidence="5" id="KW-0067">ATP-binding</keyword>
<keyword evidence="1" id="KW-0723">Serine/threonine-protein kinase</keyword>
<dbReference type="InterPro" id="IPR000719">
    <property type="entry name" value="Prot_kinase_dom"/>
</dbReference>
<dbReference type="InterPro" id="IPR011009">
    <property type="entry name" value="Kinase-like_dom_sf"/>
</dbReference>
<keyword evidence="2" id="KW-0808">Transferase</keyword>
<keyword evidence="8" id="KW-1185">Reference proteome</keyword>
<feature type="domain" description="Protein kinase" evidence="6">
    <location>
        <begin position="1"/>
        <end position="121"/>
    </location>
</feature>
<evidence type="ECO:0000256" key="3">
    <source>
        <dbReference type="ARBA" id="ARBA00022741"/>
    </source>
</evidence>
<name>A0ABQ7GQV7_DUNSA</name>
<evidence type="ECO:0000313" key="7">
    <source>
        <dbReference type="EMBL" id="KAF5836996.1"/>
    </source>
</evidence>
<proteinExistence type="predicted"/>
<evidence type="ECO:0000256" key="1">
    <source>
        <dbReference type="ARBA" id="ARBA00022527"/>
    </source>
</evidence>
<dbReference type="Pfam" id="PF00069">
    <property type="entry name" value="Pkinase"/>
    <property type="match status" value="1"/>
</dbReference>
<dbReference type="SUPFAM" id="SSF56112">
    <property type="entry name" value="Protein kinase-like (PK-like)"/>
    <property type="match status" value="1"/>
</dbReference>
<evidence type="ECO:0000256" key="2">
    <source>
        <dbReference type="ARBA" id="ARBA00022679"/>
    </source>
</evidence>
<organism evidence="7 8">
    <name type="scientific">Dunaliella salina</name>
    <name type="common">Green alga</name>
    <name type="synonym">Protococcus salinus</name>
    <dbReference type="NCBI Taxonomy" id="3046"/>
    <lineage>
        <taxon>Eukaryota</taxon>
        <taxon>Viridiplantae</taxon>
        <taxon>Chlorophyta</taxon>
        <taxon>core chlorophytes</taxon>
        <taxon>Chlorophyceae</taxon>
        <taxon>CS clade</taxon>
        <taxon>Chlamydomonadales</taxon>
        <taxon>Dunaliellaceae</taxon>
        <taxon>Dunaliella</taxon>
    </lineage>
</organism>
<gene>
    <name evidence="7" type="ORF">DUNSADRAFT_4969</name>
</gene>
<dbReference type="EMBL" id="MU069633">
    <property type="protein sequence ID" value="KAF5836996.1"/>
    <property type="molecule type" value="Genomic_DNA"/>
</dbReference>
<protein>
    <submittedName>
        <fullName evidence="7">Kinase-like domain-containing protein</fullName>
    </submittedName>
</protein>
<comment type="caution">
    <text evidence="7">The sequence shown here is derived from an EMBL/GenBank/DDBJ whole genome shotgun (WGS) entry which is preliminary data.</text>
</comment>
<accession>A0ABQ7GQV7</accession>
<dbReference type="PROSITE" id="PS50011">
    <property type="entry name" value="PROTEIN_KINASE_DOM"/>
    <property type="match status" value="1"/>
</dbReference>
<dbReference type="Gene3D" id="1.10.510.10">
    <property type="entry name" value="Transferase(Phosphotransferase) domain 1"/>
    <property type="match status" value="1"/>
</dbReference>
<sequence length="170" mass="19044">MQLVDLRFARKDNDGRCFTLCGDPEYLAPEMVESRSHTAAVDLWALGVLIYCLLSGTTPFAAPGDDELDVYRKLCARSLSWPPHFSPSARSLIDSLLQLQPSSRLGSGPGSFAMLKQHPWFAPVDWDALMQLRLPPPPGMLQRIDDFEGVAYARFEPPPYDGDLSWLEDF</sequence>
<keyword evidence="3" id="KW-0547">Nucleotide-binding</keyword>
<keyword evidence="4" id="KW-0418">Kinase</keyword>
<dbReference type="SMART" id="SM00220">
    <property type="entry name" value="S_TKc"/>
    <property type="match status" value="1"/>
</dbReference>
<dbReference type="Proteomes" id="UP000815325">
    <property type="component" value="Unassembled WGS sequence"/>
</dbReference>
<evidence type="ECO:0000256" key="5">
    <source>
        <dbReference type="ARBA" id="ARBA00022840"/>
    </source>
</evidence>
<dbReference type="PANTHER" id="PTHR24353:SF127">
    <property type="entry name" value="PROTEIN PHOSPHATASE 2C AND CYCLIC NUCLEOTIDE-BINDING_KINASE DOMAIN-CONTAINING PROTEIN"/>
    <property type="match status" value="1"/>
</dbReference>
<evidence type="ECO:0000313" key="8">
    <source>
        <dbReference type="Proteomes" id="UP000815325"/>
    </source>
</evidence>